<dbReference type="InterPro" id="IPR002792">
    <property type="entry name" value="TRAM_dom"/>
</dbReference>
<feature type="active site" description="Nucleophile" evidence="4">
    <location>
        <position position="443"/>
    </location>
</feature>
<feature type="binding site" evidence="4">
    <location>
        <position position="416"/>
    </location>
    <ligand>
        <name>S-adenosyl-L-methionine</name>
        <dbReference type="ChEBI" id="CHEBI:59789"/>
    </ligand>
</feature>
<evidence type="ECO:0000256" key="4">
    <source>
        <dbReference type="PROSITE-ProRule" id="PRU01024"/>
    </source>
</evidence>
<dbReference type="PROSITE" id="PS50926">
    <property type="entry name" value="TRAM"/>
    <property type="match status" value="1"/>
</dbReference>
<keyword evidence="3 4" id="KW-0949">S-adenosyl-L-methionine</keyword>
<dbReference type="EMBL" id="CP041186">
    <property type="protein sequence ID" value="QDG49742.1"/>
    <property type="molecule type" value="Genomic_DNA"/>
</dbReference>
<organism evidence="6 7">
    <name type="scientific">Persicimonas caeni</name>
    <dbReference type="NCBI Taxonomy" id="2292766"/>
    <lineage>
        <taxon>Bacteria</taxon>
        <taxon>Deltaproteobacteria</taxon>
        <taxon>Bradymonadales</taxon>
        <taxon>Bradymonadaceae</taxon>
        <taxon>Persicimonas</taxon>
    </lineage>
</organism>
<dbReference type="GO" id="GO:0070475">
    <property type="term" value="P:rRNA base methylation"/>
    <property type="evidence" value="ECO:0007669"/>
    <property type="project" value="TreeGrafter"/>
</dbReference>
<dbReference type="OrthoDB" id="9804590at2"/>
<keyword evidence="2 4" id="KW-0808">Transferase</keyword>
<evidence type="ECO:0000313" key="7">
    <source>
        <dbReference type="Proteomes" id="UP000315995"/>
    </source>
</evidence>
<accession>A0A5B8Y3F7</accession>
<dbReference type="Proteomes" id="UP000315995">
    <property type="component" value="Chromosome"/>
</dbReference>
<dbReference type="InterPro" id="IPR010280">
    <property type="entry name" value="U5_MeTrfase_fam"/>
</dbReference>
<feature type="domain" description="TRAM" evidence="5">
    <location>
        <begin position="48"/>
        <end position="107"/>
    </location>
</feature>
<proteinExistence type="inferred from homology"/>
<dbReference type="Pfam" id="PF01938">
    <property type="entry name" value="TRAM"/>
    <property type="match status" value="1"/>
</dbReference>
<dbReference type="Pfam" id="PF05958">
    <property type="entry name" value="tRNA_U5-meth_tr"/>
    <property type="match status" value="1"/>
</dbReference>
<dbReference type="InterPro" id="IPR012340">
    <property type="entry name" value="NA-bd_OB-fold"/>
</dbReference>
<accession>A0A4Y6PN63</accession>
<sequence length="484" mass="54012">MRLAFGEDSCPERKIHCQPTPRKFWCCFAYGPHLIHDDRVIVQLAMSPNTMKDQQQIEIVRMAHGGDGIGYLEDGRIVFVPTTLPGEVVDIELVELKKSYAKGRVVEIVEASPERVDSECPYFPKCGGCQFWHTTYEHEVELKTEAAWQTISRISKLDLPEARVVAAPEDRRYRSRVTFHRAPAGEGQGWKIGFYRANSSELLDINDCLITDGLLNEVRRALEPALRDVGDCDFILETADEESVVVTLMPERNLRTKMPPSLKTFLQTLDQNPTVRGLRVVGEDEDVVFGDITVDGEEVLARPPVDAAHVPSANFRQSYRDMNGQLVDEVSGIIDRLGATSVIELFCGNGNFSFALPDRVERFVGLEANPAAIESAKGLAKLARLDGYSFRVADLSEGFVEPLDEMVDDFDLVLLDPPRAGASEVCDELAQYQHLEAIVYVSCDPACLGRDLKTLTNGGWEVESLTMFDMFPRTSHIETVAVLR</sequence>
<reference evidence="6 7" key="1">
    <citation type="submission" date="2019-06" db="EMBL/GenBank/DDBJ databases">
        <title>Persicimonas caeni gen. nov., sp. nov., a predatory bacterium isolated from solar saltern.</title>
        <authorList>
            <person name="Wang S."/>
        </authorList>
    </citation>
    <scope>NUCLEOTIDE SEQUENCE [LARGE SCALE GENOMIC DNA]</scope>
    <source>
        <strain evidence="6 7">YN101</strain>
    </source>
</reference>
<dbReference type="NCBIfam" id="TIGR00479">
    <property type="entry name" value="rumA"/>
    <property type="match status" value="1"/>
</dbReference>
<feature type="binding site" evidence="4">
    <location>
        <position position="367"/>
    </location>
    <ligand>
        <name>S-adenosyl-L-methionine</name>
        <dbReference type="ChEBI" id="CHEBI:59789"/>
    </ligand>
</feature>
<dbReference type="EC" id="2.1.1.190" evidence="6"/>
<evidence type="ECO:0000259" key="5">
    <source>
        <dbReference type="PROSITE" id="PS50926"/>
    </source>
</evidence>
<protein>
    <submittedName>
        <fullName evidence="6">23S rRNA (Uracil(1939)-C(5))-methyltransferase RlmD</fullName>
        <ecNumber evidence="6">2.1.1.190</ecNumber>
    </submittedName>
</protein>
<dbReference type="SUPFAM" id="SSF53335">
    <property type="entry name" value="S-adenosyl-L-methionine-dependent methyltransferases"/>
    <property type="match status" value="1"/>
</dbReference>
<evidence type="ECO:0000256" key="2">
    <source>
        <dbReference type="ARBA" id="ARBA00022679"/>
    </source>
</evidence>
<dbReference type="InterPro" id="IPR029063">
    <property type="entry name" value="SAM-dependent_MTases_sf"/>
</dbReference>
<dbReference type="GO" id="GO:0070041">
    <property type="term" value="F:rRNA (uridine-C5-)-methyltransferase activity"/>
    <property type="evidence" value="ECO:0007669"/>
    <property type="project" value="TreeGrafter"/>
</dbReference>
<feature type="binding site" evidence="4">
    <location>
        <position position="317"/>
    </location>
    <ligand>
        <name>S-adenosyl-L-methionine</name>
        <dbReference type="ChEBI" id="CHEBI:59789"/>
    </ligand>
</feature>
<dbReference type="PANTHER" id="PTHR11061:SF30">
    <property type="entry name" value="TRNA (URACIL(54)-C(5))-METHYLTRANSFERASE"/>
    <property type="match status" value="1"/>
</dbReference>
<dbReference type="AlphaFoldDB" id="A0A4Y6PN63"/>
<dbReference type="CDD" id="cd02440">
    <property type="entry name" value="AdoMet_MTases"/>
    <property type="match status" value="1"/>
</dbReference>
<evidence type="ECO:0000256" key="1">
    <source>
        <dbReference type="ARBA" id="ARBA00022603"/>
    </source>
</evidence>
<feature type="binding site" evidence="4">
    <location>
        <position position="346"/>
    </location>
    <ligand>
        <name>S-adenosyl-L-methionine</name>
        <dbReference type="ChEBI" id="CHEBI:59789"/>
    </ligand>
</feature>
<dbReference type="SUPFAM" id="SSF50249">
    <property type="entry name" value="Nucleic acid-binding proteins"/>
    <property type="match status" value="1"/>
</dbReference>
<dbReference type="PANTHER" id="PTHR11061">
    <property type="entry name" value="RNA M5U METHYLTRANSFERASE"/>
    <property type="match status" value="1"/>
</dbReference>
<name>A0A4Y6PN63_PERCE</name>
<dbReference type="Gene3D" id="2.40.50.1070">
    <property type="match status" value="1"/>
</dbReference>
<comment type="similarity">
    <text evidence="4">Belongs to the class I-like SAM-binding methyltransferase superfamily. RNA M5U methyltransferase family.</text>
</comment>
<dbReference type="Gene3D" id="2.40.50.140">
    <property type="entry name" value="Nucleic acid-binding proteins"/>
    <property type="match status" value="1"/>
</dbReference>
<dbReference type="FunFam" id="2.40.50.140:FF:000097">
    <property type="entry name" value="23S rRNA (uracil(1939)-C(5))-methyltransferase RlmD"/>
    <property type="match status" value="1"/>
</dbReference>
<evidence type="ECO:0000256" key="3">
    <source>
        <dbReference type="ARBA" id="ARBA00022691"/>
    </source>
</evidence>
<dbReference type="PROSITE" id="PS51687">
    <property type="entry name" value="SAM_MT_RNA_M5U"/>
    <property type="match status" value="1"/>
</dbReference>
<gene>
    <name evidence="6" type="primary">rlmD</name>
    <name evidence="6" type="ORF">FIV42_03020</name>
</gene>
<keyword evidence="1 4" id="KW-0489">Methyltransferase</keyword>
<dbReference type="RefSeq" id="WP_141196239.1">
    <property type="nucleotide sequence ID" value="NZ_CP041186.1"/>
</dbReference>
<keyword evidence="7" id="KW-1185">Reference proteome</keyword>
<dbReference type="Gene3D" id="3.40.50.150">
    <property type="entry name" value="Vaccinia Virus protein VP39"/>
    <property type="match status" value="1"/>
</dbReference>
<evidence type="ECO:0000313" key="6">
    <source>
        <dbReference type="EMBL" id="QDG49742.1"/>
    </source>
</evidence>